<dbReference type="Gene3D" id="3.40.50.720">
    <property type="entry name" value="NAD(P)-binding Rossmann-like Domain"/>
    <property type="match status" value="1"/>
</dbReference>
<dbReference type="Gene3D" id="3.90.25.10">
    <property type="entry name" value="UDP-galactose 4-epimerase, domain 1"/>
    <property type="match status" value="1"/>
</dbReference>
<evidence type="ECO:0000259" key="1">
    <source>
        <dbReference type="Pfam" id="PF05368"/>
    </source>
</evidence>
<dbReference type="Proteomes" id="UP000009045">
    <property type="component" value="Plasmid pSmeSM11c"/>
</dbReference>
<evidence type="ECO:0000313" key="3">
    <source>
        <dbReference type="Proteomes" id="UP000009045"/>
    </source>
</evidence>
<dbReference type="AlphaFoldDB" id="F7XBH7"/>
<dbReference type="PATRIC" id="fig|707241.3.peg.5348"/>
<dbReference type="InterPro" id="IPR036291">
    <property type="entry name" value="NAD(P)-bd_dom_sf"/>
</dbReference>
<dbReference type="Pfam" id="PF05368">
    <property type="entry name" value="NmrA"/>
    <property type="match status" value="1"/>
</dbReference>
<dbReference type="HOGENOM" id="CLU_007383_10_2_5"/>
<name>F7XBH7_SINMM</name>
<dbReference type="InterPro" id="IPR051604">
    <property type="entry name" value="Ergot_Alk_Oxidoreductase"/>
</dbReference>
<feature type="domain" description="NmrA-like" evidence="1">
    <location>
        <begin position="53"/>
        <end position="305"/>
    </location>
</feature>
<proteinExistence type="predicted"/>
<dbReference type="CDD" id="cd05251">
    <property type="entry name" value="NmrA_like_SDR_a"/>
    <property type="match status" value="1"/>
</dbReference>
<dbReference type="EMBL" id="CP001831">
    <property type="protein sequence ID" value="AEH82494.1"/>
    <property type="molecule type" value="Genomic_DNA"/>
</dbReference>
<dbReference type="KEGG" id="smx:SM11_pC1422"/>
<dbReference type="InterPro" id="IPR008030">
    <property type="entry name" value="NmrA-like"/>
</dbReference>
<protein>
    <recommendedName>
        <fullName evidence="1">NmrA-like domain-containing protein</fullName>
    </recommendedName>
</protein>
<dbReference type="SUPFAM" id="SSF51735">
    <property type="entry name" value="NAD(P)-binding Rossmann-fold domains"/>
    <property type="match status" value="1"/>
</dbReference>
<gene>
    <name evidence="2" type="ordered locus">SM11_pC1422</name>
</gene>
<dbReference type="PANTHER" id="PTHR43162">
    <property type="match status" value="1"/>
</dbReference>
<geneLocation type="plasmid" evidence="2 3">
    <name>pSmeSM11c</name>
</geneLocation>
<keyword evidence="2" id="KW-0614">Plasmid</keyword>
<dbReference type="PANTHER" id="PTHR43162:SF1">
    <property type="entry name" value="PRESTALK A DIFFERENTIATION PROTEIN A"/>
    <property type="match status" value="1"/>
</dbReference>
<reference evidence="2 3" key="1">
    <citation type="journal article" date="2011" name="J. Biotechnol.">
        <title>The complete genome sequence of the dominant Sinorhizobium meliloti field isolate SM11 extends the S. meliloti pan-genome.</title>
        <authorList>
            <person name="Schneiker-Bekel S."/>
            <person name="Wibberg D."/>
            <person name="Bekel T."/>
            <person name="Blom J."/>
            <person name="Linke B."/>
            <person name="Neuweger H."/>
            <person name="Stiens M."/>
            <person name="Vorholter F.J."/>
            <person name="Weidner S."/>
            <person name="Goesmann A."/>
            <person name="Puhler A."/>
            <person name="Schluter A."/>
        </authorList>
    </citation>
    <scope>NUCLEOTIDE SEQUENCE [LARGE SCALE GENOMIC DNA]</scope>
    <source>
        <strain evidence="2 3">SM11</strain>
        <plasmid evidence="3">pSmeSM11c</plasmid>
    </source>
</reference>
<sequence length="346" mass="38728">MNASRSSRRLILSRILRFYLHRDVNCYVFHRKLKCSRVMKFAKDTLMVLNQPKILVVGATGKFARWVIPELMRRDAVVHALVRNDARAAVARSLGVAEVFIGDLRNTDSLAEATRGMDGVFYIGPAFTPDEAAMGIAIVEAAERNGVKKFAFSSVIQPTNTRLKNHASKIPVEEALYSSRLEYTILQPANFMQNIGIAWPSIILHGRFGEPFPKDIKIARVDYRDVAEVAAIALTEDKLAFATLELAAGMFSRNDVVAAISAELGRPIEAFEPSFSEWVQSARLPYSEQQMHMLSKIHEHYRNYGLGGNSLSLTAALGREPRSLRDYIRELARQNDPLTPHLAKDS</sequence>
<organism evidence="2 3">
    <name type="scientific">Sinorhizobium meliloti (strain SM11)</name>
    <dbReference type="NCBI Taxonomy" id="707241"/>
    <lineage>
        <taxon>Bacteria</taxon>
        <taxon>Pseudomonadati</taxon>
        <taxon>Pseudomonadota</taxon>
        <taxon>Alphaproteobacteria</taxon>
        <taxon>Hyphomicrobiales</taxon>
        <taxon>Rhizobiaceae</taxon>
        <taxon>Sinorhizobium/Ensifer group</taxon>
        <taxon>Sinorhizobium</taxon>
    </lineage>
</organism>
<accession>F7XBH7</accession>
<evidence type="ECO:0000313" key="2">
    <source>
        <dbReference type="EMBL" id="AEH82494.1"/>
    </source>
</evidence>